<protein>
    <recommendedName>
        <fullName evidence="2">MEMO1 family protein G3M78_05465</fullName>
    </recommendedName>
</protein>
<dbReference type="EMBL" id="CP048620">
    <property type="protein sequence ID" value="QPJ64863.1"/>
    <property type="molecule type" value="Genomic_DNA"/>
</dbReference>
<evidence type="ECO:0000256" key="1">
    <source>
        <dbReference type="ARBA" id="ARBA00006315"/>
    </source>
</evidence>
<dbReference type="PANTHER" id="PTHR11060">
    <property type="entry name" value="PROTEIN MEMO1"/>
    <property type="match status" value="1"/>
</dbReference>
<comment type="similarity">
    <text evidence="1 2">Belongs to the MEMO1 family.</text>
</comment>
<gene>
    <name evidence="3" type="primary">amrB</name>
    <name evidence="3" type="ORF">G3M78_05465</name>
</gene>
<evidence type="ECO:0000313" key="3">
    <source>
        <dbReference type="EMBL" id="QPJ64863.1"/>
    </source>
</evidence>
<dbReference type="NCBIfam" id="TIGR04336">
    <property type="entry name" value="AmmeMemoSam_B"/>
    <property type="match status" value="1"/>
</dbReference>
<evidence type="ECO:0000313" key="4">
    <source>
        <dbReference type="Proteomes" id="UP000594464"/>
    </source>
</evidence>
<dbReference type="CDD" id="cd07361">
    <property type="entry name" value="MEMO_like"/>
    <property type="match status" value="1"/>
</dbReference>
<dbReference type="PANTHER" id="PTHR11060:SF0">
    <property type="entry name" value="PROTEIN MEMO1"/>
    <property type="match status" value="1"/>
</dbReference>
<dbReference type="KEGG" id="nva:G3M78_05465"/>
<evidence type="ECO:0000256" key="2">
    <source>
        <dbReference type="HAMAP-Rule" id="MF_00055"/>
    </source>
</evidence>
<organism evidence="3 4">
    <name type="scientific">Candidatus Nitrohelix vancouverensis</name>
    <dbReference type="NCBI Taxonomy" id="2705534"/>
    <lineage>
        <taxon>Bacteria</taxon>
        <taxon>Pseudomonadati</taxon>
        <taxon>Nitrospinota/Tectimicrobiota group</taxon>
        <taxon>Nitrospinota</taxon>
        <taxon>Nitrospinia</taxon>
        <taxon>Nitrospinales</taxon>
        <taxon>Nitrospinaceae</taxon>
        <taxon>Candidatus Nitrohelix</taxon>
    </lineage>
</organism>
<dbReference type="Pfam" id="PF01875">
    <property type="entry name" value="Memo"/>
    <property type="match status" value="1"/>
</dbReference>
<dbReference type="SUPFAM" id="SSF53213">
    <property type="entry name" value="LigB-like"/>
    <property type="match status" value="1"/>
</dbReference>
<dbReference type="Proteomes" id="UP000594464">
    <property type="component" value="Chromosome"/>
</dbReference>
<sequence>MIRAAAVAGRFYPGDAEALSRDLTERIDSSAQARSALGVLVPHAGYMYSGDVAGAVYSRIEFPETVILLGPNHSGEGAKVAVMTEGVWQTPLGQSAIDSELAEAICGQSTLATADARAHGKEHSLETQLPFLQFFKPDIKIVPICLSRLDWPSCQKFAQAILSALGSRRVLIVASSDMSHYVSDATARRQDALALHQLEARDPQRLLETVRANQISMCGVVPATVMLVCANALGARQCETISYRTSGDVNGDLEHVVGYAGAVIR</sequence>
<name>A0A7T0G321_9BACT</name>
<reference evidence="4" key="1">
    <citation type="submission" date="2020-02" db="EMBL/GenBank/DDBJ databases">
        <title>Genomic and physiological characterization of two novel Nitrospinaceae genera.</title>
        <authorList>
            <person name="Mueller A.J."/>
            <person name="Jung M.-Y."/>
            <person name="Strachan C.R."/>
            <person name="Herbold C.W."/>
            <person name="Kirkegaard R.H."/>
            <person name="Daims H."/>
        </authorList>
    </citation>
    <scope>NUCLEOTIDE SEQUENCE [LARGE SCALE GENOMIC DNA]</scope>
</reference>
<proteinExistence type="inferred from homology"/>
<dbReference type="InterPro" id="IPR002737">
    <property type="entry name" value="MEMO1_fam"/>
</dbReference>
<dbReference type="HAMAP" id="MF_00055">
    <property type="entry name" value="MEMO1"/>
    <property type="match status" value="1"/>
</dbReference>
<accession>A0A7T0G321</accession>
<dbReference type="AlphaFoldDB" id="A0A7T0G321"/>
<dbReference type="Gene3D" id="3.40.830.10">
    <property type="entry name" value="LigB-like"/>
    <property type="match status" value="1"/>
</dbReference>